<dbReference type="EMBL" id="RQJO01000008">
    <property type="protein sequence ID" value="RRB04480.1"/>
    <property type="molecule type" value="Genomic_DNA"/>
</dbReference>
<protein>
    <recommendedName>
        <fullName evidence="2">DUF5723 domain-containing protein</fullName>
    </recommendedName>
</protein>
<comment type="caution">
    <text evidence="3">The sequence shown here is derived from an EMBL/GenBank/DDBJ whole genome shotgun (WGS) entry which is preliminary data.</text>
</comment>
<dbReference type="RefSeq" id="WP_124875247.1">
    <property type="nucleotide sequence ID" value="NZ_RQJO01000008.1"/>
</dbReference>
<feature type="chain" id="PRO_5018298214" description="DUF5723 domain-containing protein" evidence="1">
    <location>
        <begin position="21"/>
        <end position="479"/>
    </location>
</feature>
<gene>
    <name evidence="3" type="ORF">EHT25_13370</name>
</gene>
<evidence type="ECO:0000313" key="3">
    <source>
        <dbReference type="EMBL" id="RRB04480.1"/>
    </source>
</evidence>
<name>A0A3P1BTN4_9BACT</name>
<dbReference type="Proteomes" id="UP000271925">
    <property type="component" value="Unassembled WGS sequence"/>
</dbReference>
<dbReference type="InterPro" id="IPR043781">
    <property type="entry name" value="DUF5723"/>
</dbReference>
<organism evidence="3 4">
    <name type="scientific">Larkinella rosea</name>
    <dbReference type="NCBI Taxonomy" id="2025312"/>
    <lineage>
        <taxon>Bacteria</taxon>
        <taxon>Pseudomonadati</taxon>
        <taxon>Bacteroidota</taxon>
        <taxon>Cytophagia</taxon>
        <taxon>Cytophagales</taxon>
        <taxon>Spirosomataceae</taxon>
        <taxon>Larkinella</taxon>
    </lineage>
</organism>
<evidence type="ECO:0000256" key="1">
    <source>
        <dbReference type="SAM" id="SignalP"/>
    </source>
</evidence>
<dbReference type="OrthoDB" id="9805336at2"/>
<evidence type="ECO:0000313" key="4">
    <source>
        <dbReference type="Proteomes" id="UP000271925"/>
    </source>
</evidence>
<keyword evidence="1" id="KW-0732">Signal</keyword>
<dbReference type="AlphaFoldDB" id="A0A3P1BTN4"/>
<accession>A0A3P1BTN4</accession>
<keyword evidence="4" id="KW-1185">Reference proteome</keyword>
<feature type="signal peptide" evidence="1">
    <location>
        <begin position="1"/>
        <end position="20"/>
    </location>
</feature>
<dbReference type="Pfam" id="PF18990">
    <property type="entry name" value="DUF5723"/>
    <property type="match status" value="1"/>
</dbReference>
<reference evidence="3 4" key="1">
    <citation type="submission" date="2018-11" db="EMBL/GenBank/DDBJ databases">
        <authorList>
            <person name="Zhou Z."/>
            <person name="Wang G."/>
        </authorList>
    </citation>
    <scope>NUCLEOTIDE SEQUENCE [LARGE SCALE GENOMIC DNA]</scope>
    <source>
        <strain evidence="3 4">KCTC52004</strain>
    </source>
</reference>
<proteinExistence type="predicted"/>
<feature type="domain" description="DUF5723" evidence="2">
    <location>
        <begin position="41"/>
        <end position="446"/>
    </location>
</feature>
<evidence type="ECO:0000259" key="2">
    <source>
        <dbReference type="Pfam" id="PF18990"/>
    </source>
</evidence>
<sequence length="479" mass="52261">MGLRLTRFLLFVFITSPVVAQNFLGIAPSPYGGTQSLYLNPAFATDSKYGFYLNIGAGNAHLDNNYVRYQAPFSLTSLVLKRVPDQYKFADGTVLFRPDFLGEIANGKPKNATAWTDLRGPSLQVRLGDQLAIGLTTRLRAAAQIRNASESLMSVIRAGLEDSRLYNIPSKDNQFSINTNTYAEIGLTLAAAIIQDDYQQLSLGVTVKRLQGITAGFLTNNGLSYRLLADTAKLNNYYMQVDQVNADLGYTTYLQDKGRSVSLRQLFDGNNPGRGWGADIGFSYQLKSDDNPDDYALRFGIAVTDIGAIRYRNSRYVQRYSINTTNQQFTAQDFNNASGSEGIGEVVRDKLNLTEASNKGEFKSGLPTALSLNADINIGSGFYLTGTFLQNLRAKNAIAVQQPSLIALTPRLEKSAFGVAIPLVFLNNAFMAGASIRIGPVFLGTDNLFGMMGSSSNKLRPRGADVYAGLAVASLRRKP</sequence>